<dbReference type="NCBIfam" id="TIGR01414">
    <property type="entry name" value="autotrans_barl"/>
    <property type="match status" value="1"/>
</dbReference>
<dbReference type="InterPro" id="IPR005546">
    <property type="entry name" value="Autotransporte_beta"/>
</dbReference>
<reference evidence="2 3" key="1">
    <citation type="submission" date="2024-02" db="EMBL/GenBank/DDBJ databases">
        <title>Expansion and revision of Xanthobacter and proposal of Roseixanthobacter gen. nov.</title>
        <authorList>
            <person name="Soltysiak M.P.M."/>
            <person name="Jalihal A."/>
            <person name="Ory A."/>
            <person name="Chrisophersen C."/>
            <person name="Lee A.D."/>
            <person name="Boulton J."/>
            <person name="Springer M."/>
        </authorList>
    </citation>
    <scope>NUCLEOTIDE SEQUENCE [LARGE SCALE GENOMIC DNA]</scope>
    <source>
        <strain evidence="2 3">23A</strain>
    </source>
</reference>
<dbReference type="InterPro" id="IPR036709">
    <property type="entry name" value="Autotransporte_beta_dom_sf"/>
</dbReference>
<accession>A0ABW6ZZK1</accession>
<dbReference type="SUPFAM" id="SSF103515">
    <property type="entry name" value="Autotransporter"/>
    <property type="match status" value="1"/>
</dbReference>
<name>A0ABW6ZZK1_9HYPH</name>
<dbReference type="PANTHER" id="PTHR35037">
    <property type="entry name" value="C-TERMINAL REGION OF AIDA-LIKE PROTEIN"/>
    <property type="match status" value="1"/>
</dbReference>
<dbReference type="SUPFAM" id="SSF51126">
    <property type="entry name" value="Pectin lyase-like"/>
    <property type="match status" value="1"/>
</dbReference>
<dbReference type="RefSeq" id="WP_393993838.1">
    <property type="nucleotide sequence ID" value="NZ_JBAFVH010000010.1"/>
</dbReference>
<evidence type="ECO:0000259" key="1">
    <source>
        <dbReference type="PROSITE" id="PS51208"/>
    </source>
</evidence>
<sequence length="1564" mass="156630">MSAPVSASSCGDGNAPAGGACATVPFNPVDNDAQVGATIVNGGDTVTLSGTNQFVAGQTGTAGSQPLQDFAIVSGSENLATPVLAKGSQNGTASYTDPITGSTRTINVYVNGQMSAPELGTTSRTLYVGVDDNQYIDARIGTVDSSGGTLNIASTGNFTIAAKQTTLYSADGTGAADSKLSWQTPGNTTIVMNGATLPSNPAPGTDTVTSSALAGWPTTVTVNGSDYLITSLADYQAFNTTLIGLIETGEIDQAQYDAYMTQAANLQTGSVRYTAADPLPDPADDVWKSVGTRTVMSADGARASAEIQAGSSLTVTGANGGVLRGTNGATVSNAGTIVSNDGVSVYLRSGSTGTNTGVITAKGSATGVNTDASSFTNENIINKGIGSNSNAITATNSTVVNNGIINLGTAASSANTSAYGVDITGGSFTNSADAVIYIGRGEQTDPNTPAADVALNLGGNLAAVNVHSGATVNNEGAIVIGTLTQGASGIRVDGASNVQVDNSGSITVKGAAADVPRLNTGIYVRNSGTGGSSITNSGNIVVEGVNGIGMQVIADGAGTAANATSTGSITVAGGAAPSSGTRNFGVWVEGDEGGTATSDISGSVTLTGVGAIGVHARGNADVTVEDSATVVFASGTDQIGYFIYGPDAKIAVLRNDLEVNTERSTLFRIADGAVFDGSGYTLTASGKDSVGVLGTGAGTRIETKGSTFYLTGVGANAVTVEGGAVGTIDSATTIHLDAANTIAGIADGQKHDIYGNAVGDPDATTKLTNSAALSSSNVEVIGLIARNKATVENSGVVTFSGADSTGLLAETGGQVKNTAKVTISGSASYGLVAINSGSQVTNSGEVIVKGVDGYGLLAEDKAKVVNNADGVVTLEAGYGTGIAAHTGSSLENHAKINVNGANGTGIEVSGKSTGTNDGDVEMKQTTSTGIRADDGSITTSGKITAFGADSIGLSSLNGGLITNSGAVAMSGATSIGLAAVGGKITTTADVTMTGAGSFGLYGEDGGRIEATGSKIDVTGWAVGATNGASTFVLDGVTATGTTGLLSATDGAKTVVSATNSDLWGRAYTEAGATSALTLTGSAWTMPADSNVTNLVNDGSRIVFVSPASGGFKTLTVDNDYQGANGGTLVMSSTLNNGLVQLTDKMVVHGDTAGSSVLNISNYNGLGAYTPGDGIKVVQVDGTSSGTFSLAQDLYAGAFQYDLFKGGRVDPNDGDWYLRSSLSAGAQTVVPYAESLLKFGQTTIGTLQQRTGNRLWQDDVPAASGLVTKAPAKAAAAGTDVVGGGVWGRVLGLTGSTGATGSGIGYDQDLWFAQAGVDGVLHEDRNGALVLGIMGTYGSASVDVAVSPHPTLLVPREGKIDTTAYGVGGSLTWIGTDGLYVDGVGQATWYDSDLSATGFPALANGNKGLGYALSLETGRRFALSGDWTVVPQAQLIYSSVSFDDFFYFNPNGSAVGVSGGGGESLLGRAGVRLENLSRNAANGQRLQGYGIVNLTYEFLNGTSVDVGYTPLTQDMERLWGEVGLGGTWALNDRFSLYGEGLYSTALNDFGDSYTVRGTLGLRYTW</sequence>
<dbReference type="PANTHER" id="PTHR35037:SF3">
    <property type="entry name" value="C-TERMINAL REGION OF AIDA-LIKE PROTEIN"/>
    <property type="match status" value="1"/>
</dbReference>
<feature type="domain" description="Autotransporter" evidence="1">
    <location>
        <begin position="1278"/>
        <end position="1564"/>
    </location>
</feature>
<dbReference type="PROSITE" id="PS51208">
    <property type="entry name" value="AUTOTRANSPORTER"/>
    <property type="match status" value="1"/>
</dbReference>
<comment type="caution">
    <text evidence="2">The sequence shown here is derived from an EMBL/GenBank/DDBJ whole genome shotgun (WGS) entry which is preliminary data.</text>
</comment>
<dbReference type="InterPro" id="IPR006315">
    <property type="entry name" value="OM_autotransptr_brl_dom"/>
</dbReference>
<dbReference type="EMBL" id="JBAFVH010000010">
    <property type="protein sequence ID" value="MFG1374175.1"/>
    <property type="molecule type" value="Genomic_DNA"/>
</dbReference>
<proteinExistence type="predicted"/>
<dbReference type="InterPro" id="IPR012332">
    <property type="entry name" value="Autotransporter_pectin_lyase_C"/>
</dbReference>
<dbReference type="Gene3D" id="2.40.128.130">
    <property type="entry name" value="Autotransporter beta-domain"/>
    <property type="match status" value="1"/>
</dbReference>
<dbReference type="InterPro" id="IPR011050">
    <property type="entry name" value="Pectin_lyase_fold/virulence"/>
</dbReference>
<keyword evidence="3" id="KW-1185">Reference proteome</keyword>
<dbReference type="Pfam" id="PF03797">
    <property type="entry name" value="Autotransporter"/>
    <property type="match status" value="1"/>
</dbReference>
<dbReference type="Gene3D" id="2.160.20.20">
    <property type="match status" value="1"/>
</dbReference>
<dbReference type="Pfam" id="PF18883">
    <property type="entry name" value="AC_1"/>
    <property type="match status" value="1"/>
</dbReference>
<evidence type="ECO:0000313" key="2">
    <source>
        <dbReference type="EMBL" id="MFG1374175.1"/>
    </source>
</evidence>
<evidence type="ECO:0000313" key="3">
    <source>
        <dbReference type="Proteomes" id="UP001604002"/>
    </source>
</evidence>
<dbReference type="InterPro" id="IPR043990">
    <property type="entry name" value="AC_1"/>
</dbReference>
<dbReference type="Proteomes" id="UP001604002">
    <property type="component" value="Unassembled WGS sequence"/>
</dbReference>
<dbReference type="CDD" id="cd01344">
    <property type="entry name" value="PL2_Passenger_AT"/>
    <property type="match status" value="1"/>
</dbReference>
<gene>
    <name evidence="2" type="ORF">V5F32_18505</name>
</gene>
<dbReference type="InterPro" id="IPR051551">
    <property type="entry name" value="Autotransporter_adhesion"/>
</dbReference>
<protein>
    <submittedName>
        <fullName evidence="2">Autotransporter outer membrane beta-barrel domain-containing protein</fullName>
    </submittedName>
</protein>
<organism evidence="2 3">
    <name type="scientific">Xanthobacter oligotrophicus</name>
    <dbReference type="NCBI Taxonomy" id="2607286"/>
    <lineage>
        <taxon>Bacteria</taxon>
        <taxon>Pseudomonadati</taxon>
        <taxon>Pseudomonadota</taxon>
        <taxon>Alphaproteobacteria</taxon>
        <taxon>Hyphomicrobiales</taxon>
        <taxon>Xanthobacteraceae</taxon>
        <taxon>Xanthobacter</taxon>
    </lineage>
</organism>
<dbReference type="SMART" id="SM00869">
    <property type="entry name" value="Autotransporter"/>
    <property type="match status" value="1"/>
</dbReference>